<dbReference type="GO" id="GO:0004568">
    <property type="term" value="F:chitinase activity"/>
    <property type="evidence" value="ECO:0007669"/>
    <property type="project" value="TreeGrafter"/>
</dbReference>
<dbReference type="GO" id="GO:0005975">
    <property type="term" value="P:carbohydrate metabolic process"/>
    <property type="evidence" value="ECO:0007669"/>
    <property type="project" value="InterPro"/>
</dbReference>
<evidence type="ECO:0000313" key="4">
    <source>
        <dbReference type="Proteomes" id="UP001280121"/>
    </source>
</evidence>
<dbReference type="PANTHER" id="PTHR11177">
    <property type="entry name" value="CHITINASE"/>
    <property type="match status" value="1"/>
</dbReference>
<keyword evidence="4" id="KW-1185">Reference proteome</keyword>
<dbReference type="EMBL" id="JANJYI010000001">
    <property type="protein sequence ID" value="KAK2663213.1"/>
    <property type="molecule type" value="Genomic_DNA"/>
</dbReference>
<gene>
    <name evidence="3" type="ORF">Ddye_001787</name>
</gene>
<dbReference type="AlphaFoldDB" id="A0AAD9XPV6"/>
<dbReference type="Pfam" id="PF00704">
    <property type="entry name" value="Glyco_hydro_18"/>
    <property type="match status" value="1"/>
</dbReference>
<proteinExistence type="predicted"/>
<evidence type="ECO:0000256" key="1">
    <source>
        <dbReference type="SAM" id="SignalP"/>
    </source>
</evidence>
<dbReference type="InterPro" id="IPR001223">
    <property type="entry name" value="Glyco_hydro18_cat"/>
</dbReference>
<protein>
    <recommendedName>
        <fullName evidence="2">GH18 domain-containing protein</fullName>
    </recommendedName>
</protein>
<dbReference type="SMART" id="SM00636">
    <property type="entry name" value="Glyco_18"/>
    <property type="match status" value="1"/>
</dbReference>
<dbReference type="Proteomes" id="UP001280121">
    <property type="component" value="Unassembled WGS sequence"/>
</dbReference>
<dbReference type="PROSITE" id="PS51910">
    <property type="entry name" value="GH18_2"/>
    <property type="match status" value="1"/>
</dbReference>
<dbReference type="GO" id="GO:0005576">
    <property type="term" value="C:extracellular region"/>
    <property type="evidence" value="ECO:0007669"/>
    <property type="project" value="TreeGrafter"/>
</dbReference>
<evidence type="ECO:0000259" key="2">
    <source>
        <dbReference type="PROSITE" id="PS51910"/>
    </source>
</evidence>
<dbReference type="InterPro" id="IPR017853">
    <property type="entry name" value="GH"/>
</dbReference>
<dbReference type="GO" id="GO:0006032">
    <property type="term" value="P:chitin catabolic process"/>
    <property type="evidence" value="ECO:0007669"/>
    <property type="project" value="TreeGrafter"/>
</dbReference>
<comment type="caution">
    <text evidence="3">The sequence shown here is derived from an EMBL/GenBank/DDBJ whole genome shotgun (WGS) entry which is preliminary data.</text>
</comment>
<organism evidence="3 4">
    <name type="scientific">Dipteronia dyeriana</name>
    <dbReference type="NCBI Taxonomy" id="168575"/>
    <lineage>
        <taxon>Eukaryota</taxon>
        <taxon>Viridiplantae</taxon>
        <taxon>Streptophyta</taxon>
        <taxon>Embryophyta</taxon>
        <taxon>Tracheophyta</taxon>
        <taxon>Spermatophyta</taxon>
        <taxon>Magnoliopsida</taxon>
        <taxon>eudicotyledons</taxon>
        <taxon>Gunneridae</taxon>
        <taxon>Pentapetalae</taxon>
        <taxon>rosids</taxon>
        <taxon>malvids</taxon>
        <taxon>Sapindales</taxon>
        <taxon>Sapindaceae</taxon>
        <taxon>Hippocastanoideae</taxon>
        <taxon>Acereae</taxon>
        <taxon>Dipteronia</taxon>
    </lineage>
</organism>
<dbReference type="GO" id="GO:0008061">
    <property type="term" value="F:chitin binding"/>
    <property type="evidence" value="ECO:0007669"/>
    <property type="project" value="InterPro"/>
</dbReference>
<feature type="signal peptide" evidence="1">
    <location>
        <begin position="1"/>
        <end position="23"/>
    </location>
</feature>
<feature type="chain" id="PRO_5041908675" description="GH18 domain-containing protein" evidence="1">
    <location>
        <begin position="24"/>
        <end position="225"/>
    </location>
</feature>
<dbReference type="SUPFAM" id="SSF51445">
    <property type="entry name" value="(Trans)glycosidases"/>
    <property type="match status" value="1"/>
</dbReference>
<dbReference type="InterPro" id="IPR011583">
    <property type="entry name" value="Chitinase_II/V-like_cat"/>
</dbReference>
<reference evidence="3" key="1">
    <citation type="journal article" date="2023" name="Plant J.">
        <title>Genome sequences and population genomics provide insights into the demographic history, inbreeding, and mutation load of two 'living fossil' tree species of Dipteronia.</title>
        <authorList>
            <person name="Feng Y."/>
            <person name="Comes H.P."/>
            <person name="Chen J."/>
            <person name="Zhu S."/>
            <person name="Lu R."/>
            <person name="Zhang X."/>
            <person name="Li P."/>
            <person name="Qiu J."/>
            <person name="Olsen K.M."/>
            <person name="Qiu Y."/>
        </authorList>
    </citation>
    <scope>NUCLEOTIDE SEQUENCE</scope>
    <source>
        <strain evidence="3">KIB01</strain>
    </source>
</reference>
<keyword evidence="1" id="KW-0732">Signal</keyword>
<feature type="domain" description="GH18" evidence="2">
    <location>
        <begin position="26"/>
        <end position="225"/>
    </location>
</feature>
<dbReference type="Gene3D" id="3.20.20.80">
    <property type="entry name" value="Glycosidases"/>
    <property type="match status" value="1"/>
</dbReference>
<sequence length="225" mass="26013">MSKRIIFILYILLIFLKSQRSKAQPWVRVGYFWYEQEEFPISNIDSSLFTHLVCGYADLNSTSYELSLSDSDRLHFSIFTKTVKKKNPSVTTLLSIGGNTNTSVFSSMASDSFYRKSFIDSSIKTARYFGFEGLDLWWVNSDSSYDMSDLDFLFEEWQDAITSEARNSTRSKLILTAAVNYAPRIHSDNYPVESIQRHLDWVHVRHCDDLMPDIWTNFTAAPMAL</sequence>
<dbReference type="InterPro" id="IPR050314">
    <property type="entry name" value="Glycosyl_Hydrlase_18"/>
</dbReference>
<accession>A0AAD9XPV6</accession>
<dbReference type="PANTHER" id="PTHR11177:SF369">
    <property type="entry name" value="CLASS V CHITINASE-LIKE"/>
    <property type="match status" value="1"/>
</dbReference>
<evidence type="ECO:0000313" key="3">
    <source>
        <dbReference type="EMBL" id="KAK2663213.1"/>
    </source>
</evidence>
<name>A0AAD9XPV6_9ROSI</name>